<dbReference type="GO" id="GO:0015627">
    <property type="term" value="C:type II protein secretion system complex"/>
    <property type="evidence" value="ECO:0007669"/>
    <property type="project" value="InterPro"/>
</dbReference>
<keyword evidence="3 6" id="KW-0812">Transmembrane</keyword>
<reference evidence="7 8" key="1">
    <citation type="journal article" date="2015" name="Nature">
        <title>rRNA introns, odd ribosomes, and small enigmatic genomes across a large radiation of phyla.</title>
        <authorList>
            <person name="Brown C.T."/>
            <person name="Hug L.A."/>
            <person name="Thomas B.C."/>
            <person name="Sharon I."/>
            <person name="Castelle C.J."/>
            <person name="Singh A."/>
            <person name="Wilkins M.J."/>
            <person name="Williams K.H."/>
            <person name="Banfield J.F."/>
        </authorList>
    </citation>
    <scope>NUCLEOTIDE SEQUENCE [LARGE SCALE GENOMIC DNA]</scope>
</reference>
<dbReference type="AlphaFoldDB" id="A0A0G0DGN4"/>
<dbReference type="Proteomes" id="UP000034798">
    <property type="component" value="Unassembled WGS sequence"/>
</dbReference>
<dbReference type="NCBIfam" id="TIGR02532">
    <property type="entry name" value="IV_pilin_GFxxxE"/>
    <property type="match status" value="1"/>
</dbReference>
<comment type="subcellular location">
    <subcellularLocation>
        <location evidence="1">Membrane</location>
        <topology evidence="1">Single-pass membrane protein</topology>
    </subcellularLocation>
</comment>
<sequence length="170" mass="18057">MQHKSINNQQLAINHLSSFTLIELLVVIAILGVLSALLFPNFMGARERARDIQRKSDLRSIAGALELYSQDKLPIAYPTGTAFLSAKGNCWSSGGIGTTCPAGNIYMKTVPVDPSSTSSTTVAYSYTSTTSPGFTLCTCLENVADSEGIVCSTVATCGSCISNKCFVIEQ</sequence>
<protein>
    <recommendedName>
        <fullName evidence="9">Type II secretion system protein GspG C-terminal domain-containing protein</fullName>
    </recommendedName>
</protein>
<dbReference type="PANTHER" id="PTHR30093:SF44">
    <property type="entry name" value="TYPE II SECRETION SYSTEM CORE PROTEIN G"/>
    <property type="match status" value="1"/>
</dbReference>
<evidence type="ECO:0000313" key="7">
    <source>
        <dbReference type="EMBL" id="KKP87916.1"/>
    </source>
</evidence>
<evidence type="ECO:0000256" key="2">
    <source>
        <dbReference type="ARBA" id="ARBA00022481"/>
    </source>
</evidence>
<accession>A0A0G0DGN4</accession>
<proteinExistence type="predicted"/>
<dbReference type="PANTHER" id="PTHR30093">
    <property type="entry name" value="GENERAL SECRETION PATHWAY PROTEIN G"/>
    <property type="match status" value="1"/>
</dbReference>
<gene>
    <name evidence="7" type="ORF">UR91_C0032G0004</name>
</gene>
<comment type="caution">
    <text evidence="7">The sequence shown here is derived from an EMBL/GenBank/DDBJ whole genome shotgun (WGS) entry which is preliminary data.</text>
</comment>
<dbReference type="SUPFAM" id="SSF54523">
    <property type="entry name" value="Pili subunits"/>
    <property type="match status" value="1"/>
</dbReference>
<dbReference type="GO" id="GO:0015628">
    <property type="term" value="P:protein secretion by the type II secretion system"/>
    <property type="evidence" value="ECO:0007669"/>
    <property type="project" value="InterPro"/>
</dbReference>
<feature type="transmembrane region" description="Helical" evidence="6">
    <location>
        <begin position="20"/>
        <end position="40"/>
    </location>
</feature>
<dbReference type="PRINTS" id="PR00813">
    <property type="entry name" value="BCTERIALGSPG"/>
</dbReference>
<keyword evidence="2" id="KW-0488">Methylation</keyword>
<dbReference type="InterPro" id="IPR045584">
    <property type="entry name" value="Pilin-like"/>
</dbReference>
<name>A0A0G0DGN4_9BACT</name>
<evidence type="ECO:0000256" key="1">
    <source>
        <dbReference type="ARBA" id="ARBA00004167"/>
    </source>
</evidence>
<evidence type="ECO:0008006" key="9">
    <source>
        <dbReference type="Google" id="ProtNLM"/>
    </source>
</evidence>
<keyword evidence="4 6" id="KW-1133">Transmembrane helix</keyword>
<evidence type="ECO:0000256" key="6">
    <source>
        <dbReference type="SAM" id="Phobius"/>
    </source>
</evidence>
<evidence type="ECO:0000256" key="4">
    <source>
        <dbReference type="ARBA" id="ARBA00022989"/>
    </source>
</evidence>
<evidence type="ECO:0000256" key="3">
    <source>
        <dbReference type="ARBA" id="ARBA00022692"/>
    </source>
</evidence>
<keyword evidence="5 6" id="KW-0472">Membrane</keyword>
<dbReference type="Pfam" id="PF07963">
    <property type="entry name" value="N_methyl"/>
    <property type="match status" value="1"/>
</dbReference>
<dbReference type="InterPro" id="IPR012902">
    <property type="entry name" value="N_methyl_site"/>
</dbReference>
<dbReference type="GO" id="GO:0016020">
    <property type="term" value="C:membrane"/>
    <property type="evidence" value="ECO:0007669"/>
    <property type="project" value="UniProtKB-SubCell"/>
</dbReference>
<organism evidence="7 8">
    <name type="scientific">Candidatus Nomurabacteria bacterium GW2011_GWC2_35_8</name>
    <dbReference type="NCBI Taxonomy" id="1618752"/>
    <lineage>
        <taxon>Bacteria</taxon>
        <taxon>Candidatus Nomuraibacteriota</taxon>
    </lineage>
</organism>
<evidence type="ECO:0000256" key="5">
    <source>
        <dbReference type="ARBA" id="ARBA00023136"/>
    </source>
</evidence>
<dbReference type="Gene3D" id="3.30.700.10">
    <property type="entry name" value="Glycoprotein, Type 4 Pilin"/>
    <property type="match status" value="1"/>
</dbReference>
<evidence type="ECO:0000313" key="8">
    <source>
        <dbReference type="Proteomes" id="UP000034798"/>
    </source>
</evidence>
<dbReference type="InterPro" id="IPR000983">
    <property type="entry name" value="Bac_GSPG_pilin"/>
</dbReference>
<dbReference type="EMBL" id="LBQZ01000032">
    <property type="protein sequence ID" value="KKP87916.1"/>
    <property type="molecule type" value="Genomic_DNA"/>
</dbReference>